<dbReference type="EMBL" id="LZYO01000014">
    <property type="protein sequence ID" value="ODH44838.1"/>
    <property type="molecule type" value="Genomic_DNA"/>
</dbReference>
<protein>
    <submittedName>
        <fullName evidence="2">Uncharacterized protein</fullName>
    </submittedName>
</protein>
<gene>
    <name evidence="2" type="ORF">ACO22_00668</name>
</gene>
<sequence length="146" mass="16510">MADTPITWHPHTKDDPLTRLGQGTDTDISIMNSTMVTPPSRLRRKHRSMLSNPRNPEAVKEVLVMAFVTDCQMIFDHDIGGSGIKKTAESTSIDSQWPLKSMLVPKWRITIRAGSQRSASSVVDLSEDRNAEYKQHQLHIYGRRVV</sequence>
<dbReference type="VEuPathDB" id="FungiDB:PABG_02510"/>
<dbReference type="Proteomes" id="UP000242814">
    <property type="component" value="Unassembled WGS sequence"/>
</dbReference>
<name>A0A1D2JNP4_PARBR</name>
<feature type="region of interest" description="Disordered" evidence="1">
    <location>
        <begin position="1"/>
        <end position="26"/>
    </location>
</feature>
<comment type="caution">
    <text evidence="2">The sequence shown here is derived from an EMBL/GenBank/DDBJ whole genome shotgun (WGS) entry which is preliminary data.</text>
</comment>
<accession>A0A1D2JNP4</accession>
<dbReference type="AlphaFoldDB" id="A0A1D2JNP4"/>
<evidence type="ECO:0000313" key="3">
    <source>
        <dbReference type="Proteomes" id="UP000242814"/>
    </source>
</evidence>
<evidence type="ECO:0000313" key="2">
    <source>
        <dbReference type="EMBL" id="ODH44838.1"/>
    </source>
</evidence>
<proteinExistence type="predicted"/>
<organism evidence="2 3">
    <name type="scientific">Paracoccidioides brasiliensis</name>
    <dbReference type="NCBI Taxonomy" id="121759"/>
    <lineage>
        <taxon>Eukaryota</taxon>
        <taxon>Fungi</taxon>
        <taxon>Dikarya</taxon>
        <taxon>Ascomycota</taxon>
        <taxon>Pezizomycotina</taxon>
        <taxon>Eurotiomycetes</taxon>
        <taxon>Eurotiomycetidae</taxon>
        <taxon>Onygenales</taxon>
        <taxon>Ajellomycetaceae</taxon>
        <taxon>Paracoccidioides</taxon>
    </lineage>
</organism>
<reference evidence="2 3" key="1">
    <citation type="submission" date="2016-06" db="EMBL/GenBank/DDBJ databases">
        <authorList>
            <person name="Kjaerup R.B."/>
            <person name="Dalgaard T.S."/>
            <person name="Juul-Madsen H.R."/>
        </authorList>
    </citation>
    <scope>NUCLEOTIDE SEQUENCE [LARGE SCALE GENOMIC DNA]</scope>
    <source>
        <strain evidence="2 3">Pb300</strain>
    </source>
</reference>
<evidence type="ECO:0000256" key="1">
    <source>
        <dbReference type="SAM" id="MobiDB-lite"/>
    </source>
</evidence>
<dbReference type="VEuPathDB" id="FungiDB:PADG_00933"/>